<gene>
    <name evidence="2" type="ORF">EUGRSUZ_B02413</name>
</gene>
<evidence type="ECO:0000313" key="2">
    <source>
        <dbReference type="EMBL" id="KCW85625.1"/>
    </source>
</evidence>
<protein>
    <submittedName>
        <fullName evidence="2">Uncharacterized protein</fullName>
    </submittedName>
</protein>
<dbReference type="EMBL" id="KK198754">
    <property type="protein sequence ID" value="KCW85625.1"/>
    <property type="molecule type" value="Genomic_DNA"/>
</dbReference>
<feature type="compositionally biased region" description="Polar residues" evidence="1">
    <location>
        <begin position="20"/>
        <end position="37"/>
    </location>
</feature>
<organism evidence="2">
    <name type="scientific">Eucalyptus grandis</name>
    <name type="common">Flooded gum</name>
    <dbReference type="NCBI Taxonomy" id="71139"/>
    <lineage>
        <taxon>Eukaryota</taxon>
        <taxon>Viridiplantae</taxon>
        <taxon>Streptophyta</taxon>
        <taxon>Embryophyta</taxon>
        <taxon>Tracheophyta</taxon>
        <taxon>Spermatophyta</taxon>
        <taxon>Magnoliopsida</taxon>
        <taxon>eudicotyledons</taxon>
        <taxon>Gunneridae</taxon>
        <taxon>Pentapetalae</taxon>
        <taxon>rosids</taxon>
        <taxon>malvids</taxon>
        <taxon>Myrtales</taxon>
        <taxon>Myrtaceae</taxon>
        <taxon>Myrtoideae</taxon>
        <taxon>Eucalypteae</taxon>
        <taxon>Eucalyptus</taxon>
    </lineage>
</organism>
<dbReference type="Gramene" id="KCW85625">
    <property type="protein sequence ID" value="KCW85625"/>
    <property type="gene ID" value="EUGRSUZ_B02413"/>
</dbReference>
<proteinExistence type="predicted"/>
<reference evidence="2" key="1">
    <citation type="submission" date="2013-07" db="EMBL/GenBank/DDBJ databases">
        <title>The genome of Eucalyptus grandis.</title>
        <authorList>
            <person name="Schmutz J."/>
            <person name="Hayes R."/>
            <person name="Myburg A."/>
            <person name="Tuskan G."/>
            <person name="Grattapaglia D."/>
            <person name="Rokhsar D.S."/>
        </authorList>
    </citation>
    <scope>NUCLEOTIDE SEQUENCE</scope>
    <source>
        <tissue evidence="2">Leaf extractions</tissue>
    </source>
</reference>
<evidence type="ECO:0000256" key="1">
    <source>
        <dbReference type="SAM" id="MobiDB-lite"/>
    </source>
</evidence>
<name>A0A059D5X7_EUCGR</name>
<dbReference type="AlphaFoldDB" id="A0A059D5X7"/>
<dbReference type="InParanoid" id="A0A059D5X7"/>
<accession>A0A059D5X7</accession>
<feature type="region of interest" description="Disordered" evidence="1">
    <location>
        <begin position="17"/>
        <end position="134"/>
    </location>
</feature>
<sequence>MKRVCKLLRAPRPRKWTASGFWTDTGTPPTLISTSGQKPGWFGPGRAPRESFQFAGNRPPPAPESALHALAAGPPSRRCDDGSGGTSWPTKTSADPARVDERRFYQATDDEDSAEIQQNKRPEKLTGLPESPGLRNPFFFNRKYLRRDHRETKARGPDWCDWGLVMHHADGGFRIRYGELADGDH</sequence>